<dbReference type="Gene3D" id="3.40.50.1820">
    <property type="entry name" value="alpha/beta hydrolase"/>
    <property type="match status" value="1"/>
</dbReference>
<dbReference type="SUPFAM" id="SSF51905">
    <property type="entry name" value="FAD/NAD(P)-binding domain"/>
    <property type="match status" value="1"/>
</dbReference>
<dbReference type="InterPro" id="IPR029058">
    <property type="entry name" value="AB_hydrolase_fold"/>
</dbReference>
<dbReference type="InterPro" id="IPR000172">
    <property type="entry name" value="GMC_OxRdtase_N"/>
</dbReference>
<sequence>MYTTKTHRGYSRVPSACGQRQNSCPGKPKPQRFPRISQPVELIQDSYDCVVIGSGYGGGIAASRMARTGQSVCVLERGQERWPGEYPVCLKQVFDEFHTTGSSIVRPFGRGKPTGMYHIVAGQGQSALMCNGLGGTSLINANVFLEADDATLSMDTWPPEIRENPGCLKEYYQRVRDVLEPTPYPDDWPKIQKMHVFERQAQRMGLGSRYYKVPQTTRFRPGINSCGVDMLPSTLTGQDTTGVNDHSKTTTLVTYLADAWNWGAQMFCECQVRYVEKVTDARGGYIVYFSWHGCKRGNFDDGLDQDLLWVHARKAVFLGAGSLGTTEILLRSKEMGLSVSDCLGQGMSGNGDMLTFGYNTNRHVNAIGRQRPSHNSPVGPTINAAIDMRGQTGNPLDGFVIQEGAVPQALSRLMQTIVDVQPSGGRPEKKMVQRARKALARWKSRLLGPYVRGGAIQNTQIFLIMSHDGSQASLRLEDDKPVLEFVGVGHSDRVKRLHALLAKATESVGGRVIDNPFHGVFGDQHQITAHPLGGAPMSRDNTGARGVTNHAGEVFAGSATSETHPGLIVVDGALVPGALCVNPAATIAALAERAVEYYTRAHGLVVSRESNGVLDLYGTPAHRPRPGPSYESGPKKSDSVSSATQTERTQCAVRRVDPVRYGAPDTVAFTELMSGFVHSGHNLRLHDRDGHKLSFQAARSRGETARLLTSNVMYVVQSPGCRNTSRLYRGMVKGTFVCPTIKGSPFMISQGEVELLGQDNELSGTTTVTYQFEMMGIDGRRLGFHGYKKIDSSASMDIREMWKSTTTLYVTITEAEQDGLASGGTCRPGGTFSDLHNPGRCQPTMGPDQGPKVIAAGILKIRLGDFRKQLLTLTPTGKNLLQRAVTLGSFVNYFSGKLLPHFFLPLAPLRYATTRHPDFINPTTPTQTYTVTASDGVQTKLHMWEPDPDFIPGDESGRPVPVQNLFMISGAAVDHQIYALPTIPLNAVNYFTRAGYRVFVTVHRIGIVDKPEDKKWTTYDARLDIKACLAHIRSSHNTDKVYTIAHCMGSVAFACGLLDGTIPPSWILGITCSQVFMNPVWSRSNRLKASAKLDRAYTRLAGHWFSCRASTKQGALQGAVNQLLRLVPEKRGERCTSASCHRISLLFGRCWSHGNLNEATHRHVDRFFNGANMTLMPLLMRMGLRGAVSTNGPVYEDLTGAKNVQRLRGIPMFLFSGGDSDVLSPMATQKTYERLCGTFGISAGRAGGGIQYRRRVIPGYGHLDGWMGRNAWRDVYPMVREEVDRVVRGEDNSPKIRRPGPQYHENDCPKQVMLSRRFLSTYSSLLQWDPNPIRLTSTTATALIRHGIVSSLLGTLACSFVFARTSFAVAPDSLFGYMMDDDKKKRSLGWRVYYQIDKMRWTRRASKVHVAPKNGRGHGT</sequence>
<accession>A0A0A1UWW2</accession>
<dbReference type="HOGENOM" id="CLU_002483_0_0_1"/>
<dbReference type="Pfam" id="PF00732">
    <property type="entry name" value="GMC_oxred_N"/>
    <property type="match status" value="1"/>
</dbReference>
<evidence type="ECO:0000256" key="2">
    <source>
        <dbReference type="ARBA" id="ARBA00010790"/>
    </source>
</evidence>
<evidence type="ECO:0000256" key="8">
    <source>
        <dbReference type="ARBA" id="ARBA00023166"/>
    </source>
</evidence>
<keyword evidence="8" id="KW-1207">Sterol metabolism</keyword>
<evidence type="ECO:0000256" key="15">
    <source>
        <dbReference type="ARBA" id="ARBA00049778"/>
    </source>
</evidence>
<evidence type="ECO:0000259" key="17">
    <source>
        <dbReference type="Pfam" id="PF00732"/>
    </source>
</evidence>
<evidence type="ECO:0000256" key="9">
    <source>
        <dbReference type="ARBA" id="ARBA00023221"/>
    </source>
</evidence>
<feature type="compositionally biased region" description="Basic residues" evidence="16">
    <location>
        <begin position="1"/>
        <end position="10"/>
    </location>
</feature>
<evidence type="ECO:0000256" key="16">
    <source>
        <dbReference type="SAM" id="MobiDB-lite"/>
    </source>
</evidence>
<dbReference type="EMBL" id="JELW01000006">
    <property type="protein sequence ID" value="EXV01838.1"/>
    <property type="molecule type" value="Genomic_DNA"/>
</dbReference>
<feature type="domain" description="Glucose-methanol-choline oxidoreductase N-terminal" evidence="17">
    <location>
        <begin position="123"/>
        <end position="332"/>
    </location>
</feature>
<keyword evidence="10" id="KW-0413">Isomerase</keyword>
<feature type="compositionally biased region" description="Polar residues" evidence="16">
    <location>
        <begin position="639"/>
        <end position="649"/>
    </location>
</feature>
<reference evidence="19 20" key="1">
    <citation type="submission" date="2014-02" db="EMBL/GenBank/DDBJ databases">
        <title>The genome sequence of the entomopathogenic fungus Metarhizium robertsii ARSEF 2575.</title>
        <authorList>
            <person name="Giuliano Garisto Donzelli B."/>
            <person name="Roe B.A."/>
            <person name="Macmil S.L."/>
            <person name="Krasnoff S.B."/>
            <person name="Gibson D.M."/>
        </authorList>
    </citation>
    <scope>NUCLEOTIDE SEQUENCE [LARGE SCALE GENOMIC DNA]</scope>
    <source>
        <strain evidence="19 20">ARSEF 2575</strain>
    </source>
</reference>
<keyword evidence="5" id="KW-0274">FAD</keyword>
<dbReference type="GO" id="GO:0004769">
    <property type="term" value="F:steroid Delta-isomerase activity"/>
    <property type="evidence" value="ECO:0007669"/>
    <property type="project" value="UniProtKB-EC"/>
</dbReference>
<organism evidence="19 20">
    <name type="scientific">Metarhizium robertsii</name>
    <dbReference type="NCBI Taxonomy" id="568076"/>
    <lineage>
        <taxon>Eukaryota</taxon>
        <taxon>Fungi</taxon>
        <taxon>Dikarya</taxon>
        <taxon>Ascomycota</taxon>
        <taxon>Pezizomycotina</taxon>
        <taxon>Sordariomycetes</taxon>
        <taxon>Hypocreomycetidae</taxon>
        <taxon>Hypocreales</taxon>
        <taxon>Clavicipitaceae</taxon>
        <taxon>Metarhizium</taxon>
    </lineage>
</organism>
<dbReference type="Pfam" id="PF05199">
    <property type="entry name" value="GMC_oxred_C"/>
    <property type="match status" value="1"/>
</dbReference>
<keyword evidence="7" id="KW-0443">Lipid metabolism</keyword>
<dbReference type="Gene3D" id="3.30.410.10">
    <property type="entry name" value="Cholesterol Oxidase, domain 2"/>
    <property type="match status" value="1"/>
</dbReference>
<proteinExistence type="inferred from homology"/>
<keyword evidence="3" id="KW-0153">Cholesterol metabolism</keyword>
<evidence type="ECO:0000256" key="5">
    <source>
        <dbReference type="ARBA" id="ARBA00022827"/>
    </source>
</evidence>
<evidence type="ECO:0000313" key="20">
    <source>
        <dbReference type="Proteomes" id="UP000030151"/>
    </source>
</evidence>
<keyword evidence="4" id="KW-0285">Flavoprotein</keyword>
<dbReference type="PANTHER" id="PTHR47470:SF1">
    <property type="entry name" value="FAD-DEPENDENT OXIDOREDUCTASE 2 FAD BINDING DOMAIN-CONTAINING PROTEIN"/>
    <property type="match status" value="1"/>
</dbReference>
<comment type="pathway">
    <text evidence="12">Steroid metabolism; cholesterol degradation.</text>
</comment>
<evidence type="ECO:0000256" key="3">
    <source>
        <dbReference type="ARBA" id="ARBA00022548"/>
    </source>
</evidence>
<protein>
    <recommendedName>
        <fullName evidence="14">Cholesterol oxidase</fullName>
        <ecNumber evidence="13">1.1.3.6</ecNumber>
        <ecNumber evidence="11">5.3.3.1</ecNumber>
    </recommendedName>
    <alternativeName>
        <fullName evidence="15">Cholesterol isomerase</fullName>
    </alternativeName>
</protein>
<dbReference type="EC" id="1.1.3.6" evidence="13"/>
<evidence type="ECO:0000313" key="19">
    <source>
        <dbReference type="EMBL" id="EXV01838.1"/>
    </source>
</evidence>
<name>A0A0A1UWW2_9HYPO</name>
<dbReference type="GO" id="GO:0050660">
    <property type="term" value="F:flavin adenine dinucleotide binding"/>
    <property type="evidence" value="ECO:0007669"/>
    <property type="project" value="InterPro"/>
</dbReference>
<dbReference type="EC" id="5.3.3.1" evidence="11"/>
<dbReference type="InterPro" id="IPR036188">
    <property type="entry name" value="FAD/NAD-bd_sf"/>
</dbReference>
<dbReference type="GO" id="GO:0016995">
    <property type="term" value="F:cholesterol oxidase activity"/>
    <property type="evidence" value="ECO:0007669"/>
    <property type="project" value="UniProtKB-EC"/>
</dbReference>
<dbReference type="InterPro" id="IPR052542">
    <property type="entry name" value="Cholesterol_Oxidase"/>
</dbReference>
<dbReference type="PANTHER" id="PTHR47470">
    <property type="entry name" value="CHOLESTEROL OXIDASE"/>
    <property type="match status" value="1"/>
</dbReference>
<gene>
    <name evidence="19" type="ORF">X797_004673</name>
</gene>
<dbReference type="OrthoDB" id="9974421at2759"/>
<feature type="domain" description="Glucose-methanol-choline oxidoreductase C-terminal" evidence="18">
    <location>
        <begin position="514"/>
        <end position="591"/>
    </location>
</feature>
<evidence type="ECO:0000256" key="13">
    <source>
        <dbReference type="ARBA" id="ARBA00049723"/>
    </source>
</evidence>
<evidence type="ECO:0000256" key="11">
    <source>
        <dbReference type="ARBA" id="ARBA00038856"/>
    </source>
</evidence>
<dbReference type="eggNOG" id="ENOG502QSPJ">
    <property type="taxonomic scope" value="Eukaryota"/>
</dbReference>
<comment type="cofactor">
    <cofactor evidence="1">
        <name>FAD</name>
        <dbReference type="ChEBI" id="CHEBI:57692"/>
    </cofactor>
</comment>
<keyword evidence="6" id="KW-0560">Oxidoreductase</keyword>
<feature type="region of interest" description="Disordered" evidence="16">
    <location>
        <begin position="1"/>
        <end position="33"/>
    </location>
</feature>
<dbReference type="GO" id="GO:0008203">
    <property type="term" value="P:cholesterol metabolic process"/>
    <property type="evidence" value="ECO:0007669"/>
    <property type="project" value="UniProtKB-KW"/>
</dbReference>
<comment type="similarity">
    <text evidence="2">Belongs to the GMC oxidoreductase family.</text>
</comment>
<dbReference type="InterPro" id="IPR007867">
    <property type="entry name" value="GMC_OxRtase_C"/>
</dbReference>
<evidence type="ECO:0000256" key="12">
    <source>
        <dbReference type="ARBA" id="ARBA00049645"/>
    </source>
</evidence>
<evidence type="ECO:0000256" key="1">
    <source>
        <dbReference type="ARBA" id="ARBA00001974"/>
    </source>
</evidence>
<evidence type="ECO:0000259" key="18">
    <source>
        <dbReference type="Pfam" id="PF05199"/>
    </source>
</evidence>
<comment type="caution">
    <text evidence="19">The sequence shown here is derived from an EMBL/GenBank/DDBJ whole genome shotgun (WGS) entry which is preliminary data.</text>
</comment>
<dbReference type="Proteomes" id="UP000030151">
    <property type="component" value="Unassembled WGS sequence"/>
</dbReference>
<dbReference type="SUPFAM" id="SSF53474">
    <property type="entry name" value="alpha/beta-Hydrolases"/>
    <property type="match status" value="1"/>
</dbReference>
<evidence type="ECO:0000256" key="14">
    <source>
        <dbReference type="ARBA" id="ARBA00049744"/>
    </source>
</evidence>
<evidence type="ECO:0000256" key="10">
    <source>
        <dbReference type="ARBA" id="ARBA00023235"/>
    </source>
</evidence>
<evidence type="ECO:0000256" key="7">
    <source>
        <dbReference type="ARBA" id="ARBA00023098"/>
    </source>
</evidence>
<evidence type="ECO:0000256" key="4">
    <source>
        <dbReference type="ARBA" id="ARBA00022630"/>
    </source>
</evidence>
<dbReference type="Gene3D" id="3.50.50.60">
    <property type="entry name" value="FAD/NAD(P)-binding domain"/>
    <property type="match status" value="2"/>
</dbReference>
<feature type="region of interest" description="Disordered" evidence="16">
    <location>
        <begin position="617"/>
        <end position="649"/>
    </location>
</feature>
<keyword evidence="9" id="KW-0753">Steroid metabolism</keyword>
<evidence type="ECO:0000256" key="6">
    <source>
        <dbReference type="ARBA" id="ARBA00023002"/>
    </source>
</evidence>